<dbReference type="AlphaFoldDB" id="A0A6U5E4G4"/>
<dbReference type="EMBL" id="HBFR01006480">
    <property type="protein sequence ID" value="CAD8877475.1"/>
    <property type="molecule type" value="Transcribed_RNA"/>
</dbReference>
<dbReference type="EMBL" id="HBFR01006479">
    <property type="protein sequence ID" value="CAD8877474.1"/>
    <property type="molecule type" value="Transcribed_RNA"/>
</dbReference>
<name>A0A6U5E4G4_9STRA</name>
<evidence type="ECO:0000313" key="2">
    <source>
        <dbReference type="EMBL" id="CAD8877475.1"/>
    </source>
</evidence>
<organism evidence="2">
    <name type="scientific">Corethron hystrix</name>
    <dbReference type="NCBI Taxonomy" id="216773"/>
    <lineage>
        <taxon>Eukaryota</taxon>
        <taxon>Sar</taxon>
        <taxon>Stramenopiles</taxon>
        <taxon>Ochrophyta</taxon>
        <taxon>Bacillariophyta</taxon>
        <taxon>Coscinodiscophyceae</taxon>
        <taxon>Corethrophycidae</taxon>
        <taxon>Corethrales</taxon>
        <taxon>Corethraceae</taxon>
        <taxon>Corethron</taxon>
    </lineage>
</organism>
<reference evidence="2" key="1">
    <citation type="submission" date="2021-01" db="EMBL/GenBank/DDBJ databases">
        <authorList>
            <person name="Corre E."/>
            <person name="Pelletier E."/>
            <person name="Niang G."/>
            <person name="Scheremetjew M."/>
            <person name="Finn R."/>
            <person name="Kale V."/>
            <person name="Holt S."/>
            <person name="Cochrane G."/>
            <person name="Meng A."/>
            <person name="Brown T."/>
            <person name="Cohen L."/>
        </authorList>
    </citation>
    <scope>NUCLEOTIDE SEQUENCE</scope>
    <source>
        <strain evidence="2">308</strain>
    </source>
</reference>
<gene>
    <name evidence="1" type="ORF">CHYS00102_LOCUS4658</name>
    <name evidence="2" type="ORF">CHYS00102_LOCUS4659</name>
</gene>
<evidence type="ECO:0000313" key="1">
    <source>
        <dbReference type="EMBL" id="CAD8877474.1"/>
    </source>
</evidence>
<proteinExistence type="predicted"/>
<protein>
    <submittedName>
        <fullName evidence="2">Uncharacterized protein</fullName>
    </submittedName>
</protein>
<sequence length="117" mass="13415">MFSHVKILRLAHPFAEEAACGEFRDFFFCSRSVERCDRCTRIENVGDGRRFFLPIQLQCKSFQIYVETGSAIHESHNSSNDHQYFSVLYHMCVCSTISGAAGLLPDYFINKSVHIID</sequence>
<accession>A0A6U5E4G4</accession>